<evidence type="ECO:0008006" key="6">
    <source>
        <dbReference type="Google" id="ProtNLM"/>
    </source>
</evidence>
<dbReference type="GO" id="GO:0006357">
    <property type="term" value="P:regulation of transcription by RNA polymerase II"/>
    <property type="evidence" value="ECO:0007669"/>
    <property type="project" value="TreeGrafter"/>
</dbReference>
<feature type="compositionally biased region" description="Basic and acidic residues" evidence="3">
    <location>
        <begin position="435"/>
        <end position="456"/>
    </location>
</feature>
<dbReference type="GO" id="GO:0043122">
    <property type="term" value="P:regulation of canonical NF-kappaB signal transduction"/>
    <property type="evidence" value="ECO:0007669"/>
    <property type="project" value="UniProtKB-ARBA"/>
</dbReference>
<dbReference type="PANTHER" id="PTHR31882:SF9">
    <property type="entry name" value="SI:CH211-153B23.7"/>
    <property type="match status" value="1"/>
</dbReference>
<protein>
    <recommendedName>
        <fullName evidence="6">TNFAIP3-interacting protein 3</fullName>
    </recommendedName>
</protein>
<dbReference type="AlphaFoldDB" id="A0AAV7MKK5"/>
<proteinExistence type="predicted"/>
<evidence type="ECO:0000313" key="5">
    <source>
        <dbReference type="Proteomes" id="UP001066276"/>
    </source>
</evidence>
<evidence type="ECO:0000256" key="2">
    <source>
        <dbReference type="SAM" id="Coils"/>
    </source>
</evidence>
<dbReference type="PANTHER" id="PTHR31882">
    <property type="entry name" value="TNFAIP3-INTERACTING PROTEIN COILED COIL FAMILY MEMBER"/>
    <property type="match status" value="1"/>
</dbReference>
<dbReference type="GO" id="GO:0005737">
    <property type="term" value="C:cytoplasm"/>
    <property type="evidence" value="ECO:0007669"/>
    <property type="project" value="UniProtKB-ARBA"/>
</dbReference>
<organism evidence="4 5">
    <name type="scientific">Pleurodeles waltl</name>
    <name type="common">Iberian ribbed newt</name>
    <dbReference type="NCBI Taxonomy" id="8319"/>
    <lineage>
        <taxon>Eukaryota</taxon>
        <taxon>Metazoa</taxon>
        <taxon>Chordata</taxon>
        <taxon>Craniata</taxon>
        <taxon>Vertebrata</taxon>
        <taxon>Euteleostomi</taxon>
        <taxon>Amphibia</taxon>
        <taxon>Batrachia</taxon>
        <taxon>Caudata</taxon>
        <taxon>Salamandroidea</taxon>
        <taxon>Salamandridae</taxon>
        <taxon>Pleurodelinae</taxon>
        <taxon>Pleurodeles</taxon>
    </lineage>
</organism>
<dbReference type="EMBL" id="JANPWB010000014">
    <property type="protein sequence ID" value="KAJ1101593.1"/>
    <property type="molecule type" value="Genomic_DNA"/>
</dbReference>
<keyword evidence="1 2" id="KW-0175">Coiled coil</keyword>
<feature type="region of interest" description="Disordered" evidence="3">
    <location>
        <begin position="1"/>
        <end position="28"/>
    </location>
</feature>
<gene>
    <name evidence="4" type="ORF">NDU88_006659</name>
</gene>
<accession>A0AAV7MKK5</accession>
<dbReference type="Proteomes" id="UP001066276">
    <property type="component" value="Chromosome 10"/>
</dbReference>
<dbReference type="Gene3D" id="1.20.5.990">
    <property type="entry name" value="Nemo cc2-lz domain - 1d5 darpin complex"/>
    <property type="match status" value="1"/>
</dbReference>
<evidence type="ECO:0000256" key="1">
    <source>
        <dbReference type="ARBA" id="ARBA00023054"/>
    </source>
</evidence>
<evidence type="ECO:0000313" key="4">
    <source>
        <dbReference type="EMBL" id="KAJ1101593.1"/>
    </source>
</evidence>
<keyword evidence="5" id="KW-1185">Reference proteome</keyword>
<reference evidence="4" key="1">
    <citation type="journal article" date="2022" name="bioRxiv">
        <title>Sequencing and chromosome-scale assembly of the giantPleurodeles waltlgenome.</title>
        <authorList>
            <person name="Brown T."/>
            <person name="Elewa A."/>
            <person name="Iarovenko S."/>
            <person name="Subramanian E."/>
            <person name="Araus A.J."/>
            <person name="Petzold A."/>
            <person name="Susuki M."/>
            <person name="Suzuki K.-i.T."/>
            <person name="Hayashi T."/>
            <person name="Toyoda A."/>
            <person name="Oliveira C."/>
            <person name="Osipova E."/>
            <person name="Leigh N.D."/>
            <person name="Simon A."/>
            <person name="Yun M.H."/>
        </authorList>
    </citation>
    <scope>NUCLEOTIDE SEQUENCE</scope>
    <source>
        <strain evidence="4">20211129_DDA</strain>
        <tissue evidence="4">Liver</tissue>
    </source>
</reference>
<comment type="caution">
    <text evidence="4">The sequence shown here is derived from an EMBL/GenBank/DDBJ whole genome shotgun (WGS) entry which is preliminary data.</text>
</comment>
<sequence>MPHVHNASPSCPKKDGAGAQKSNEPLNRGDLRFSAARLRRAVFRALAFLGEREAPAAEGMEPGTYIPFQNPTKPEYFTAMERIVSDFAPENQAGVDFQSEPYSAVHRDPTLCDRNDSEENVTVISESMTVTSSDEEKLLLLNKNTELRRINKELMKLNQDWDQIYRSSTTGLQQTVGCLQQEVVALKQHAERLAMKLDHEQNKREYYEQTLLQELKKNQHLQEYIRHVESKLHQTSNSERRTPAITELLRRPNDSEEVRHTQLVPQRITCSESPVLIWDPSDQTSRGSENPKHKNSKVTSQHSKSHSTDNKGTGKEVTELKEQLQAMKCQTEIYEADYQTEHKDRQRIKAENEKLRKKEEDMRQQMLLLQEQLKVYEDDFRKERSDKQVLQRLLKSKANAKDPVLVHRCNNSDHETVARTSPPVPITRHSGSSKTCERHSHKHSECSKHQHLRESARPTSPFSIEYK</sequence>
<feature type="region of interest" description="Disordered" evidence="3">
    <location>
        <begin position="274"/>
        <end position="315"/>
    </location>
</feature>
<feature type="coiled-coil region" evidence="2">
    <location>
        <begin position="317"/>
        <end position="379"/>
    </location>
</feature>
<feature type="compositionally biased region" description="Basic and acidic residues" evidence="3">
    <location>
        <begin position="306"/>
        <end position="315"/>
    </location>
</feature>
<feature type="region of interest" description="Disordered" evidence="3">
    <location>
        <begin position="412"/>
        <end position="467"/>
    </location>
</feature>
<name>A0AAV7MKK5_PLEWA</name>
<evidence type="ECO:0000256" key="3">
    <source>
        <dbReference type="SAM" id="MobiDB-lite"/>
    </source>
</evidence>
<feature type="compositionally biased region" description="Polar residues" evidence="3">
    <location>
        <begin position="457"/>
        <end position="467"/>
    </location>
</feature>
<dbReference type="GO" id="GO:0071222">
    <property type="term" value="P:cellular response to lipopolysaccharide"/>
    <property type="evidence" value="ECO:0007669"/>
    <property type="project" value="TreeGrafter"/>
</dbReference>